<evidence type="ECO:0000256" key="1">
    <source>
        <dbReference type="SAM" id="Coils"/>
    </source>
</evidence>
<gene>
    <name evidence="3" type="ORF">ERUC_LOCUS38420</name>
</gene>
<keyword evidence="1" id="KW-0175">Coiled coil</keyword>
<evidence type="ECO:0000313" key="4">
    <source>
        <dbReference type="Proteomes" id="UP001642260"/>
    </source>
</evidence>
<name>A0ABC8LQZ8_ERUVS</name>
<organism evidence="3 4">
    <name type="scientific">Eruca vesicaria subsp. sativa</name>
    <name type="common">Garden rocket</name>
    <name type="synonym">Eruca sativa</name>
    <dbReference type="NCBI Taxonomy" id="29727"/>
    <lineage>
        <taxon>Eukaryota</taxon>
        <taxon>Viridiplantae</taxon>
        <taxon>Streptophyta</taxon>
        <taxon>Embryophyta</taxon>
        <taxon>Tracheophyta</taxon>
        <taxon>Spermatophyta</taxon>
        <taxon>Magnoliopsida</taxon>
        <taxon>eudicotyledons</taxon>
        <taxon>Gunneridae</taxon>
        <taxon>Pentapetalae</taxon>
        <taxon>rosids</taxon>
        <taxon>malvids</taxon>
        <taxon>Brassicales</taxon>
        <taxon>Brassicaceae</taxon>
        <taxon>Brassiceae</taxon>
        <taxon>Eruca</taxon>
    </lineage>
</organism>
<feature type="region of interest" description="Disordered" evidence="2">
    <location>
        <begin position="1"/>
        <end position="29"/>
    </location>
</feature>
<dbReference type="AlphaFoldDB" id="A0ABC8LQZ8"/>
<keyword evidence="4" id="KW-1185">Reference proteome</keyword>
<sequence>MVIKSEAVSSSHGRKLRSRTTNRLSPRTFGSEHVAGGECPFFGWRSRGGDLNASRETSSGKAKILALVASLFHHLGARFPEEDTSSIKEEAKELSRQLSEEKNRRIAQGMELRDLQAKIKAIEGAVETSSSEALALGRRNQEHEEALEKLRTEIKASEDVKVMAVNGEKITS</sequence>
<comment type="caution">
    <text evidence="3">The sequence shown here is derived from an EMBL/GenBank/DDBJ whole genome shotgun (WGS) entry which is preliminary data.</text>
</comment>
<feature type="coiled-coil region" evidence="1">
    <location>
        <begin position="84"/>
        <end position="160"/>
    </location>
</feature>
<protein>
    <submittedName>
        <fullName evidence="3">Uncharacterized protein</fullName>
    </submittedName>
</protein>
<evidence type="ECO:0000313" key="3">
    <source>
        <dbReference type="EMBL" id="CAH8385937.1"/>
    </source>
</evidence>
<proteinExistence type="predicted"/>
<reference evidence="3 4" key="1">
    <citation type="submission" date="2022-03" db="EMBL/GenBank/DDBJ databases">
        <authorList>
            <person name="Macdonald S."/>
            <person name="Ahmed S."/>
            <person name="Newling K."/>
        </authorList>
    </citation>
    <scope>NUCLEOTIDE SEQUENCE [LARGE SCALE GENOMIC DNA]</scope>
</reference>
<evidence type="ECO:0000256" key="2">
    <source>
        <dbReference type="SAM" id="MobiDB-lite"/>
    </source>
</evidence>
<accession>A0ABC8LQZ8</accession>
<dbReference type="Proteomes" id="UP001642260">
    <property type="component" value="Unassembled WGS sequence"/>
</dbReference>
<dbReference type="EMBL" id="CAKOAT010688487">
    <property type="protein sequence ID" value="CAH8385937.1"/>
    <property type="molecule type" value="Genomic_DNA"/>
</dbReference>